<name>A0A4D5RCQ6_IXOSC</name>
<evidence type="ECO:0000313" key="1">
    <source>
        <dbReference type="EMBL" id="MOY34634.1"/>
    </source>
</evidence>
<dbReference type="EMBL" id="GHJT01000663">
    <property type="protein sequence ID" value="MOY34634.1"/>
    <property type="molecule type" value="Transcribed_RNA"/>
</dbReference>
<proteinExistence type="predicted"/>
<reference evidence="1" key="1">
    <citation type="submission" date="2019-04" db="EMBL/GenBank/DDBJ databases">
        <title>An insight into the mialome of Ixodes scapularis.</title>
        <authorList>
            <person name="Ribeiro J.M."/>
            <person name="Mather T.N."/>
            <person name="Karim S."/>
        </authorList>
    </citation>
    <scope>NUCLEOTIDE SEQUENCE</scope>
</reference>
<dbReference type="AlphaFoldDB" id="A0A4D5RCQ6"/>
<accession>A0A4D5RCQ6</accession>
<sequence>MGEVICVCALVSPVCDCTARTGIFCWDDGVFLNMRLRRIAFVSTNAGRLNECCLFSFAVLYFLRRYRGFH</sequence>
<protein>
    <submittedName>
        <fullName evidence="1">Putative secreted protein</fullName>
    </submittedName>
</protein>
<organism evidence="1">
    <name type="scientific">Ixodes scapularis</name>
    <name type="common">Black-legged tick</name>
    <name type="synonym">Deer tick</name>
    <dbReference type="NCBI Taxonomy" id="6945"/>
    <lineage>
        <taxon>Eukaryota</taxon>
        <taxon>Metazoa</taxon>
        <taxon>Ecdysozoa</taxon>
        <taxon>Arthropoda</taxon>
        <taxon>Chelicerata</taxon>
        <taxon>Arachnida</taxon>
        <taxon>Acari</taxon>
        <taxon>Parasitiformes</taxon>
        <taxon>Ixodida</taxon>
        <taxon>Ixodoidea</taxon>
        <taxon>Ixodidae</taxon>
        <taxon>Ixodinae</taxon>
        <taxon>Ixodes</taxon>
    </lineage>
</organism>